<dbReference type="EMBL" id="PDNA01000016">
    <property type="protein sequence ID" value="PGH26522.1"/>
    <property type="molecule type" value="Genomic_DNA"/>
</dbReference>
<dbReference type="STRING" id="1447883.A0A2B7Z0C0"/>
<feature type="region of interest" description="Disordered" evidence="11">
    <location>
        <begin position="108"/>
        <end position="130"/>
    </location>
</feature>
<dbReference type="PANTHER" id="PTHR10589">
    <property type="entry name" value="UBIQUITIN CARBOXYL-TERMINAL HYDROLASE"/>
    <property type="match status" value="1"/>
</dbReference>
<sequence>MADSGGWSTIESDEGVFTALIENLGVKDVQFEELISLDPDTIRSLGPVYGVIFLFKWVSGQSRSASSPQDGTFDPDAAENGLFFAAQTIQNACGTQAVLSVILNQDSSTSTSSAAPEDTPPPRIDIGPELRSFKDFTTGFPPDLRGEALSNSAQIRDSHNAFARASPFVDETSRPPPSDEDAELYHFIAYTPINGTLYELDGLQPFPINHGPCTPSTFPETLISVLQRRIARYPAGEIRFNLMAVVRDLRIRAQQIGDVEMLERETRKRRAWAWENALRKWNFVGFIGEVVKGVVERKEKEGQGEYEKWVEGAKKETVRRLEGRRARGGGGDGD</sequence>
<dbReference type="InterPro" id="IPR036959">
    <property type="entry name" value="Peptidase_C12_UCH_sf"/>
</dbReference>
<evidence type="ECO:0000256" key="7">
    <source>
        <dbReference type="PIRNR" id="PIRNR038120"/>
    </source>
</evidence>
<dbReference type="Proteomes" id="UP000224634">
    <property type="component" value="Unassembled WGS sequence"/>
</dbReference>
<evidence type="ECO:0000256" key="3">
    <source>
        <dbReference type="ARBA" id="ARBA00022670"/>
    </source>
</evidence>
<evidence type="ECO:0000256" key="9">
    <source>
        <dbReference type="PIRSR" id="PIRSR038120-2"/>
    </source>
</evidence>
<name>A0A2B7Z0C0_POLH7</name>
<feature type="active site" description="Nucleophile" evidence="8 10">
    <location>
        <position position="93"/>
    </location>
</feature>
<evidence type="ECO:0000259" key="12">
    <source>
        <dbReference type="PROSITE" id="PS52048"/>
    </source>
</evidence>
<evidence type="ECO:0000313" key="14">
    <source>
        <dbReference type="Proteomes" id="UP000224634"/>
    </source>
</evidence>
<dbReference type="Pfam" id="PF18031">
    <property type="entry name" value="UCH_C"/>
    <property type="match status" value="1"/>
</dbReference>
<evidence type="ECO:0000256" key="5">
    <source>
        <dbReference type="ARBA" id="ARBA00022801"/>
    </source>
</evidence>
<dbReference type="GO" id="GO:0005737">
    <property type="term" value="C:cytoplasm"/>
    <property type="evidence" value="ECO:0007669"/>
    <property type="project" value="TreeGrafter"/>
</dbReference>
<feature type="domain" description="UCH catalytic" evidence="12">
    <location>
        <begin position="6"/>
        <end position="247"/>
    </location>
</feature>
<dbReference type="CDD" id="cd09617">
    <property type="entry name" value="Peptidase_C12_UCH37_BAP1"/>
    <property type="match status" value="1"/>
</dbReference>
<comment type="caution">
    <text evidence="13">The sequence shown here is derived from an EMBL/GenBank/DDBJ whole genome shotgun (WGS) entry which is preliminary data.</text>
</comment>
<gene>
    <name evidence="13" type="ORF">AJ80_01836</name>
</gene>
<dbReference type="PROSITE" id="PS52048">
    <property type="entry name" value="UCH_DOMAIN"/>
    <property type="match status" value="1"/>
</dbReference>
<keyword evidence="14" id="KW-1185">Reference proteome</keyword>
<evidence type="ECO:0000256" key="4">
    <source>
        <dbReference type="ARBA" id="ARBA00022786"/>
    </source>
</evidence>
<evidence type="ECO:0000256" key="2">
    <source>
        <dbReference type="ARBA" id="ARBA00009326"/>
    </source>
</evidence>
<evidence type="ECO:0000256" key="11">
    <source>
        <dbReference type="SAM" id="MobiDB-lite"/>
    </source>
</evidence>
<dbReference type="OrthoDB" id="1924260at2759"/>
<organism evidence="13 14">
    <name type="scientific">Polytolypa hystricis (strain UAMH7299)</name>
    <dbReference type="NCBI Taxonomy" id="1447883"/>
    <lineage>
        <taxon>Eukaryota</taxon>
        <taxon>Fungi</taxon>
        <taxon>Dikarya</taxon>
        <taxon>Ascomycota</taxon>
        <taxon>Pezizomycotina</taxon>
        <taxon>Eurotiomycetes</taxon>
        <taxon>Eurotiomycetidae</taxon>
        <taxon>Onygenales</taxon>
        <taxon>Onygenales incertae sedis</taxon>
        <taxon>Polytolypa</taxon>
    </lineage>
</organism>
<dbReference type="GO" id="GO:0006511">
    <property type="term" value="P:ubiquitin-dependent protein catabolic process"/>
    <property type="evidence" value="ECO:0007669"/>
    <property type="project" value="UniProtKB-UniRule"/>
</dbReference>
<dbReference type="InterPro" id="IPR041507">
    <property type="entry name" value="UCH_C"/>
</dbReference>
<dbReference type="FunFam" id="3.40.532.10:FF:000009">
    <property type="entry name" value="Ubiquitin carboxyl-terminal hydrolase"/>
    <property type="match status" value="1"/>
</dbReference>
<feature type="active site" description="Proton donor" evidence="8 10">
    <location>
        <position position="186"/>
    </location>
</feature>
<dbReference type="PIRSF" id="PIRSF038120">
    <property type="entry name" value="Ubiquitinyl_hydrolase_UCH37"/>
    <property type="match status" value="1"/>
</dbReference>
<dbReference type="GO" id="GO:0016579">
    <property type="term" value="P:protein deubiquitination"/>
    <property type="evidence" value="ECO:0007669"/>
    <property type="project" value="InterPro"/>
</dbReference>
<dbReference type="GO" id="GO:0004843">
    <property type="term" value="F:cysteine-type deubiquitinase activity"/>
    <property type="evidence" value="ECO:0007669"/>
    <property type="project" value="UniProtKB-UniRule"/>
</dbReference>
<dbReference type="SUPFAM" id="SSF54001">
    <property type="entry name" value="Cysteine proteinases"/>
    <property type="match status" value="1"/>
</dbReference>
<comment type="similarity">
    <text evidence="2 7 10">Belongs to the peptidase C12 family.</text>
</comment>
<evidence type="ECO:0000313" key="13">
    <source>
        <dbReference type="EMBL" id="PGH26522.1"/>
    </source>
</evidence>
<evidence type="ECO:0000256" key="1">
    <source>
        <dbReference type="ARBA" id="ARBA00000707"/>
    </source>
</evidence>
<dbReference type="Pfam" id="PF01088">
    <property type="entry name" value="Peptidase_C12"/>
    <property type="match status" value="1"/>
</dbReference>
<keyword evidence="5 7" id="KW-0378">Hydrolase</keyword>
<keyword evidence="6 7" id="KW-0788">Thiol protease</keyword>
<dbReference type="AlphaFoldDB" id="A0A2B7Z0C0"/>
<dbReference type="Gene3D" id="3.40.532.10">
    <property type="entry name" value="Peptidase C12, ubiquitin carboxyl-terminal hydrolase"/>
    <property type="match status" value="1"/>
</dbReference>
<accession>A0A2B7Z0C0</accession>
<dbReference type="InterPro" id="IPR038765">
    <property type="entry name" value="Papain-like_cys_pep_sf"/>
</dbReference>
<dbReference type="InterPro" id="IPR017390">
    <property type="entry name" value="Ubiquitinyl_hydrolase_UCH37"/>
</dbReference>
<evidence type="ECO:0000256" key="6">
    <source>
        <dbReference type="ARBA" id="ARBA00022807"/>
    </source>
</evidence>
<feature type="site" description="Important for enzyme activity" evidence="9 10">
    <location>
        <position position="201"/>
    </location>
</feature>
<comment type="catalytic activity">
    <reaction evidence="1 7 10">
        <text>Thiol-dependent hydrolysis of ester, thioester, amide, peptide and isopeptide bonds formed by the C-terminal Gly of ubiquitin (a 76-residue protein attached to proteins as an intracellular targeting signal).</text>
        <dbReference type="EC" id="3.4.19.12"/>
    </reaction>
</comment>
<evidence type="ECO:0000256" key="10">
    <source>
        <dbReference type="PROSITE-ProRule" id="PRU01393"/>
    </source>
</evidence>
<dbReference type="PANTHER" id="PTHR10589:SF16">
    <property type="entry name" value="UBIQUITIN CARBOXYL-TERMINAL HYDROLASE ISOZYME L5"/>
    <property type="match status" value="1"/>
</dbReference>
<dbReference type="InterPro" id="IPR001578">
    <property type="entry name" value="Peptidase_C12_UCH"/>
</dbReference>
<protein>
    <recommendedName>
        <fullName evidence="7">Ubiquitin carboxyl-terminal hydrolase</fullName>
        <ecNumber evidence="7">3.4.19.12</ecNumber>
    </recommendedName>
</protein>
<evidence type="ECO:0000256" key="8">
    <source>
        <dbReference type="PIRSR" id="PIRSR038120-1"/>
    </source>
</evidence>
<keyword evidence="4 7" id="KW-0833">Ubl conjugation pathway</keyword>
<keyword evidence="3 7" id="KW-0645">Protease</keyword>
<dbReference type="EC" id="3.4.19.12" evidence="7"/>
<proteinExistence type="inferred from homology"/>
<feature type="site" description="Transition state stabilizer" evidence="10">
    <location>
        <position position="87"/>
    </location>
</feature>
<reference evidence="13 14" key="1">
    <citation type="submission" date="2017-10" db="EMBL/GenBank/DDBJ databases">
        <title>Comparative genomics in systemic dimorphic fungi from Ajellomycetaceae.</title>
        <authorList>
            <person name="Munoz J.F."/>
            <person name="Mcewen J.G."/>
            <person name="Clay O.K."/>
            <person name="Cuomo C.A."/>
        </authorList>
    </citation>
    <scope>NUCLEOTIDE SEQUENCE [LARGE SCALE GENOMIC DNA]</scope>
    <source>
        <strain evidence="13 14">UAMH7299</strain>
    </source>
</reference>